<dbReference type="InterPro" id="IPR000160">
    <property type="entry name" value="GGDEF_dom"/>
</dbReference>
<dbReference type="OrthoDB" id="5347995at2"/>
<dbReference type="EMBL" id="FWZT01000003">
    <property type="protein sequence ID" value="SMF01219.1"/>
    <property type="molecule type" value="Genomic_DNA"/>
</dbReference>
<dbReference type="Pfam" id="PF00990">
    <property type="entry name" value="GGDEF"/>
    <property type="match status" value="1"/>
</dbReference>
<dbReference type="SMART" id="SM00267">
    <property type="entry name" value="GGDEF"/>
    <property type="match status" value="1"/>
</dbReference>
<dbReference type="AlphaFoldDB" id="A0A1Y6BB85"/>
<reference evidence="3" key="1">
    <citation type="submission" date="2017-04" db="EMBL/GenBank/DDBJ databases">
        <authorList>
            <person name="Varghese N."/>
            <person name="Submissions S."/>
        </authorList>
    </citation>
    <scope>NUCLEOTIDE SEQUENCE [LARGE SCALE GENOMIC DNA]</scope>
    <source>
        <strain evidence="3">RKEM611</strain>
    </source>
</reference>
<dbReference type="RefSeq" id="WP_132316079.1">
    <property type="nucleotide sequence ID" value="NZ_FWZT01000003.1"/>
</dbReference>
<gene>
    <name evidence="2" type="ORF">SAMN06296036_103165</name>
</gene>
<dbReference type="SUPFAM" id="SSF55073">
    <property type="entry name" value="Nucleotide cyclase"/>
    <property type="match status" value="1"/>
</dbReference>
<sequence length="300" mass="34051">MNLTTDNEILTVCIATACSNQEATLLSHGSKFFDRQILCSSSSAVERALELYDTDLLVISEDLSDRDRQSLLQRERLGSPFTPTTILIARDAKNFRWDQNSDCSLFDVLSDDLSSAERVSSAFRAVSQYIRLQRQFSRLTIRDAETGLYNRNFIEFHLDSALEKFKQTSQPLTVTLLSFSSPEDQIELAADSMETIINQVAHHFTRNMRTTDIICRVDKQKFMIVMPDTDEDSAFAAMGRVFFRGKYRNWGDRSFTTRLPFTGTISFASSRTIPVTTLIEMATDNLCHSPSKLSWTPGED</sequence>
<proteinExistence type="predicted"/>
<accession>A0A1Y6BB85</accession>
<keyword evidence="3" id="KW-1185">Reference proteome</keyword>
<dbReference type="InterPro" id="IPR029787">
    <property type="entry name" value="Nucleotide_cyclase"/>
</dbReference>
<evidence type="ECO:0000259" key="1">
    <source>
        <dbReference type="SMART" id="SM00267"/>
    </source>
</evidence>
<evidence type="ECO:0000313" key="3">
    <source>
        <dbReference type="Proteomes" id="UP000192907"/>
    </source>
</evidence>
<name>A0A1Y6BB85_9BACT</name>
<feature type="domain" description="GGDEF" evidence="1">
    <location>
        <begin position="129"/>
        <end position="298"/>
    </location>
</feature>
<dbReference type="InterPro" id="IPR043128">
    <property type="entry name" value="Rev_trsase/Diguanyl_cyclase"/>
</dbReference>
<dbReference type="Proteomes" id="UP000192907">
    <property type="component" value="Unassembled WGS sequence"/>
</dbReference>
<organism evidence="2 3">
    <name type="scientific">Pseudobacteriovorax antillogorgiicola</name>
    <dbReference type="NCBI Taxonomy" id="1513793"/>
    <lineage>
        <taxon>Bacteria</taxon>
        <taxon>Pseudomonadati</taxon>
        <taxon>Bdellovibrionota</taxon>
        <taxon>Oligoflexia</taxon>
        <taxon>Oligoflexales</taxon>
        <taxon>Pseudobacteriovoracaceae</taxon>
        <taxon>Pseudobacteriovorax</taxon>
    </lineage>
</organism>
<dbReference type="STRING" id="1513793.SAMN06296036_103165"/>
<dbReference type="Gene3D" id="3.30.70.270">
    <property type="match status" value="1"/>
</dbReference>
<protein>
    <submittedName>
        <fullName evidence="2">Diguanylate cyclase (GGDEF) domain-containing protein</fullName>
    </submittedName>
</protein>
<dbReference type="NCBIfam" id="TIGR00254">
    <property type="entry name" value="GGDEF"/>
    <property type="match status" value="1"/>
</dbReference>
<evidence type="ECO:0000313" key="2">
    <source>
        <dbReference type="EMBL" id="SMF01219.1"/>
    </source>
</evidence>